<feature type="signal peptide" evidence="1">
    <location>
        <begin position="1"/>
        <end position="19"/>
    </location>
</feature>
<feature type="chain" id="PRO_5043541209" evidence="1">
    <location>
        <begin position="20"/>
        <end position="301"/>
    </location>
</feature>
<comment type="caution">
    <text evidence="2">The sequence shown here is derived from an EMBL/GenBank/DDBJ whole genome shotgun (WGS) entry which is preliminary data.</text>
</comment>
<dbReference type="Proteomes" id="UP001157974">
    <property type="component" value="Unassembled WGS sequence"/>
</dbReference>
<proteinExistence type="predicted"/>
<sequence>MKFGYCLLAVALFAVGAFAYEPEKCVPGLVPGLTDGPVSGYCDSSSCTQCCNANCELVTCNNCAGCSEQCVKQAPPQIFNVDITCNLRKGGVDCIMCNCPVEWSEGIPSCVERVLKKQLKIYVSRTPKCRLKSRLRKVNLYCGLSSSDPILPPAIEPLGFPFQCRDHRKKCIIADRSFPNVTIKLQKNCQHSGYPVCEELKTVIDTDCSTCSLDGQTEWLRKGKVEEIDNTCSEGNGKCTKYPDTCSVHFSQEKCTQKCVHNKTPWCKTCLGVNTTYPREPPLCVSGLDPNLYQGCYEYRR</sequence>
<name>A0AAV8UWU2_9RHOD</name>
<dbReference type="AlphaFoldDB" id="A0AAV8UWU2"/>
<gene>
    <name evidence="2" type="ORF">NDN08_002065</name>
</gene>
<keyword evidence="3" id="KW-1185">Reference proteome</keyword>
<organism evidence="2 3">
    <name type="scientific">Rhodosorus marinus</name>
    <dbReference type="NCBI Taxonomy" id="101924"/>
    <lineage>
        <taxon>Eukaryota</taxon>
        <taxon>Rhodophyta</taxon>
        <taxon>Stylonematophyceae</taxon>
        <taxon>Stylonematales</taxon>
        <taxon>Stylonemataceae</taxon>
        <taxon>Rhodosorus</taxon>
    </lineage>
</organism>
<accession>A0AAV8UWU2</accession>
<evidence type="ECO:0000256" key="1">
    <source>
        <dbReference type="SAM" id="SignalP"/>
    </source>
</evidence>
<dbReference type="EMBL" id="JAMWBK010000004">
    <property type="protein sequence ID" value="KAJ8905558.1"/>
    <property type="molecule type" value="Genomic_DNA"/>
</dbReference>
<reference evidence="2 3" key="1">
    <citation type="journal article" date="2023" name="Nat. Commun.">
        <title>Origin of minicircular mitochondrial genomes in red algae.</title>
        <authorList>
            <person name="Lee Y."/>
            <person name="Cho C.H."/>
            <person name="Lee Y.M."/>
            <person name="Park S.I."/>
            <person name="Yang J.H."/>
            <person name="West J.A."/>
            <person name="Bhattacharya D."/>
            <person name="Yoon H.S."/>
        </authorList>
    </citation>
    <scope>NUCLEOTIDE SEQUENCE [LARGE SCALE GENOMIC DNA]</scope>
    <source>
        <strain evidence="2 3">CCMP1338</strain>
        <tissue evidence="2">Whole cell</tissue>
    </source>
</reference>
<protein>
    <submittedName>
        <fullName evidence="2">Uncharacterized protein</fullName>
    </submittedName>
</protein>
<evidence type="ECO:0000313" key="3">
    <source>
        <dbReference type="Proteomes" id="UP001157974"/>
    </source>
</evidence>
<keyword evidence="1" id="KW-0732">Signal</keyword>
<evidence type="ECO:0000313" key="2">
    <source>
        <dbReference type="EMBL" id="KAJ8905558.1"/>
    </source>
</evidence>